<protein>
    <recommendedName>
        <fullName evidence="1">undecaprenyl-diphosphate phosphatase</fullName>
        <ecNumber evidence="1">3.6.1.27</ecNumber>
    </recommendedName>
    <alternativeName>
        <fullName evidence="2">Undecaprenyl pyrophosphate phosphatase</fullName>
    </alternativeName>
</protein>
<dbReference type="AlphaFoldDB" id="A0A0S2TDU1"/>
<evidence type="ECO:0000313" key="7">
    <source>
        <dbReference type="Proteomes" id="UP000055136"/>
    </source>
</evidence>
<gene>
    <name evidence="6" type="ORF">Tel_09240</name>
</gene>
<proteinExistence type="predicted"/>
<dbReference type="KEGG" id="tee:Tel_09240"/>
<evidence type="ECO:0000256" key="4">
    <source>
        <dbReference type="SAM" id="MobiDB-lite"/>
    </source>
</evidence>
<reference evidence="6" key="1">
    <citation type="submission" date="2015-10" db="EMBL/GenBank/DDBJ databases">
        <title>Description of Candidatus Tenderia electrophaga gen. nov, sp. nov., an Uncultivated Electroautotroph from a Biocathode Enrichment.</title>
        <authorList>
            <person name="Eddie B.J."/>
            <person name="Malanoski A.P."/>
            <person name="Wang Z."/>
            <person name="Hall R.J."/>
            <person name="Oh S.D."/>
            <person name="Heiner C."/>
            <person name="Lin B."/>
            <person name="Strycharz-Glaven S.M."/>
        </authorList>
    </citation>
    <scope>NUCLEOTIDE SEQUENCE [LARGE SCALE GENOMIC DNA]</scope>
    <source>
        <strain evidence="6">NRL1</strain>
    </source>
</reference>
<dbReference type="GO" id="GO:0050380">
    <property type="term" value="F:undecaprenyl-diphosphatase activity"/>
    <property type="evidence" value="ECO:0007669"/>
    <property type="project" value="UniProtKB-EC"/>
</dbReference>
<feature type="compositionally biased region" description="Basic and acidic residues" evidence="4">
    <location>
        <begin position="101"/>
        <end position="115"/>
    </location>
</feature>
<dbReference type="EC" id="3.6.1.27" evidence="1"/>
<organism evidence="6 7">
    <name type="scientific">Candidatus Tenderia electrophaga</name>
    <dbReference type="NCBI Taxonomy" id="1748243"/>
    <lineage>
        <taxon>Bacteria</taxon>
        <taxon>Pseudomonadati</taxon>
        <taxon>Pseudomonadota</taxon>
        <taxon>Gammaproteobacteria</taxon>
        <taxon>Candidatus Tenderiales</taxon>
        <taxon>Candidatus Tenderiaceae</taxon>
        <taxon>Candidatus Tenderia</taxon>
    </lineage>
</organism>
<dbReference type="SMART" id="SM00014">
    <property type="entry name" value="acidPPc"/>
    <property type="match status" value="1"/>
</dbReference>
<dbReference type="STRING" id="1748243.Tel_09240"/>
<sequence>MKALKDPKTWMPAAAALLIASTDSDQRISDWASEHNPVFGSQSGAQAASDNLRTVLASSAVITSVMPPGKLDALLPGRTGSLATASMAALATSQVTGALKDSTDRERPNGVDERSFPSSHTAAASTYATLSAQRVDGMALSLTHRRRLKTGFHAVAAATAWARVEAQAHYPADVLMGFALGNFTAVLMQESLQNSQRPVWFGIDRDRTTDTFLFQVGWPF</sequence>
<dbReference type="SUPFAM" id="SSF48317">
    <property type="entry name" value="Acid phosphatase/Vanadium-dependent haloperoxidase"/>
    <property type="match status" value="1"/>
</dbReference>
<feature type="domain" description="Phosphatidic acid phosphatase type 2/haloperoxidase" evidence="5">
    <location>
        <begin position="79"/>
        <end position="189"/>
    </location>
</feature>
<dbReference type="PANTHER" id="PTHR14969">
    <property type="entry name" value="SPHINGOSINE-1-PHOSPHATE PHOSPHOHYDROLASE"/>
    <property type="match status" value="1"/>
</dbReference>
<evidence type="ECO:0000256" key="2">
    <source>
        <dbReference type="ARBA" id="ARBA00032707"/>
    </source>
</evidence>
<dbReference type="InterPro" id="IPR000326">
    <property type="entry name" value="PAP2/HPO"/>
</dbReference>
<dbReference type="InterPro" id="IPR036938">
    <property type="entry name" value="PAP2/HPO_sf"/>
</dbReference>
<dbReference type="Proteomes" id="UP000055136">
    <property type="component" value="Chromosome"/>
</dbReference>
<dbReference type="PANTHER" id="PTHR14969:SF13">
    <property type="entry name" value="AT30094P"/>
    <property type="match status" value="1"/>
</dbReference>
<keyword evidence="7" id="KW-1185">Reference proteome</keyword>
<comment type="catalytic activity">
    <reaction evidence="3">
        <text>di-trans,octa-cis-undecaprenyl diphosphate + H2O = di-trans,octa-cis-undecaprenyl phosphate + phosphate + H(+)</text>
        <dbReference type="Rhea" id="RHEA:28094"/>
        <dbReference type="ChEBI" id="CHEBI:15377"/>
        <dbReference type="ChEBI" id="CHEBI:15378"/>
        <dbReference type="ChEBI" id="CHEBI:43474"/>
        <dbReference type="ChEBI" id="CHEBI:58405"/>
        <dbReference type="ChEBI" id="CHEBI:60392"/>
        <dbReference type="EC" id="3.6.1.27"/>
    </reaction>
</comment>
<accession>A0A0S2TDU1</accession>
<evidence type="ECO:0000256" key="1">
    <source>
        <dbReference type="ARBA" id="ARBA00012374"/>
    </source>
</evidence>
<evidence type="ECO:0000259" key="5">
    <source>
        <dbReference type="SMART" id="SM00014"/>
    </source>
</evidence>
<evidence type="ECO:0000313" key="6">
    <source>
        <dbReference type="EMBL" id="ALP53323.1"/>
    </source>
</evidence>
<dbReference type="EMBL" id="CP013099">
    <property type="protein sequence ID" value="ALP53323.1"/>
    <property type="molecule type" value="Genomic_DNA"/>
</dbReference>
<feature type="region of interest" description="Disordered" evidence="4">
    <location>
        <begin position="96"/>
        <end position="120"/>
    </location>
</feature>
<name>A0A0S2TDU1_9GAMM</name>
<dbReference type="Pfam" id="PF01569">
    <property type="entry name" value="PAP2"/>
    <property type="match status" value="1"/>
</dbReference>
<dbReference type="Gene3D" id="1.20.144.10">
    <property type="entry name" value="Phosphatidic acid phosphatase type 2/haloperoxidase"/>
    <property type="match status" value="1"/>
</dbReference>
<evidence type="ECO:0000256" key="3">
    <source>
        <dbReference type="ARBA" id="ARBA00047594"/>
    </source>
</evidence>